<dbReference type="InterPro" id="IPR000566">
    <property type="entry name" value="Lipocln_cytosolic_FA-bd_dom"/>
</dbReference>
<feature type="chain" id="PRO_5044050003" description="Lipocalin/cytosolic fatty-acid binding domain-containing protein" evidence="2">
    <location>
        <begin position="19"/>
        <end position="189"/>
    </location>
</feature>
<name>A0AB34KID2_9PEZI</name>
<keyword evidence="2" id="KW-0732">Signal</keyword>
<feature type="signal peptide" evidence="2">
    <location>
        <begin position="1"/>
        <end position="18"/>
    </location>
</feature>
<dbReference type="GO" id="GO:0000302">
    <property type="term" value="P:response to reactive oxygen species"/>
    <property type="evidence" value="ECO:0007669"/>
    <property type="project" value="TreeGrafter"/>
</dbReference>
<evidence type="ECO:0000313" key="4">
    <source>
        <dbReference type="EMBL" id="KAL1584520.1"/>
    </source>
</evidence>
<dbReference type="PANTHER" id="PTHR10612:SF34">
    <property type="entry name" value="APOLIPOPROTEIN D"/>
    <property type="match status" value="1"/>
</dbReference>
<dbReference type="SUPFAM" id="SSF50814">
    <property type="entry name" value="Lipocalins"/>
    <property type="match status" value="1"/>
</dbReference>
<dbReference type="GeneID" id="96008508"/>
<sequence length="189" mass="20091">MRLTTIALSIGLAATASAASLNAVPSSWDGHCYYPKADIGFHLESYLGKWYQVAGTVAPFTAGCKCIQAQYALNNNGTVQVNNTCQAEGRAVNILGTAAPANPTYGASGVFQVGFPGQPGPDCPGPNYIVQDYTGEFAIVQSNNFTTLFVLSREREVEDSVLNAWIERAGLLGSNLDNVIKNDQTGCLY</sequence>
<dbReference type="RefSeq" id="XP_069227626.1">
    <property type="nucleotide sequence ID" value="XM_069375670.1"/>
</dbReference>
<reference evidence="4 5" key="1">
    <citation type="journal article" date="2020" name="Microbiol. Resour. Announc.">
        <title>Draft Genome Sequence of a Cladosporium Species Isolated from the Mesophotic Ascidian Didemnum maculosum.</title>
        <authorList>
            <person name="Gioti A."/>
            <person name="Siaperas R."/>
            <person name="Nikolaivits E."/>
            <person name="Le Goff G."/>
            <person name="Ouazzani J."/>
            <person name="Kotoulas G."/>
            <person name="Topakas E."/>
        </authorList>
    </citation>
    <scope>NUCLEOTIDE SEQUENCE [LARGE SCALE GENOMIC DNA]</scope>
    <source>
        <strain evidence="4 5">TM138-S3</strain>
    </source>
</reference>
<comment type="similarity">
    <text evidence="1 2">Belongs to the calycin superfamily. Lipocalin family.</text>
</comment>
<evidence type="ECO:0000259" key="3">
    <source>
        <dbReference type="Pfam" id="PF08212"/>
    </source>
</evidence>
<feature type="domain" description="Lipocalin/cytosolic fatty-acid binding" evidence="3">
    <location>
        <begin position="43"/>
        <end position="181"/>
    </location>
</feature>
<dbReference type="PIRSF" id="PIRSF036893">
    <property type="entry name" value="Lipocalin_ApoD"/>
    <property type="match status" value="1"/>
</dbReference>
<accession>A0AB34KID2</accession>
<dbReference type="GO" id="GO:0005737">
    <property type="term" value="C:cytoplasm"/>
    <property type="evidence" value="ECO:0007669"/>
    <property type="project" value="TreeGrafter"/>
</dbReference>
<dbReference type="Gene3D" id="2.40.128.20">
    <property type="match status" value="1"/>
</dbReference>
<dbReference type="InterPro" id="IPR022271">
    <property type="entry name" value="Lipocalin_ApoD"/>
</dbReference>
<keyword evidence="5" id="KW-1185">Reference proteome</keyword>
<dbReference type="InterPro" id="IPR047202">
    <property type="entry name" value="Lipocalin_Blc-like_dom"/>
</dbReference>
<dbReference type="GO" id="GO:0006629">
    <property type="term" value="P:lipid metabolic process"/>
    <property type="evidence" value="ECO:0007669"/>
    <property type="project" value="TreeGrafter"/>
</dbReference>
<dbReference type="PANTHER" id="PTHR10612">
    <property type="entry name" value="APOLIPOPROTEIN D"/>
    <property type="match status" value="1"/>
</dbReference>
<dbReference type="InterPro" id="IPR012674">
    <property type="entry name" value="Calycin"/>
</dbReference>
<dbReference type="CDD" id="cd19438">
    <property type="entry name" value="lipocalin_Blc-like"/>
    <property type="match status" value="1"/>
</dbReference>
<dbReference type="AlphaFoldDB" id="A0AB34KID2"/>
<dbReference type="Proteomes" id="UP000803884">
    <property type="component" value="Unassembled WGS sequence"/>
</dbReference>
<gene>
    <name evidence="4" type="ORF">WHR41_07065</name>
</gene>
<comment type="caution">
    <text evidence="4">The sequence shown here is derived from an EMBL/GenBank/DDBJ whole genome shotgun (WGS) entry which is preliminary data.</text>
</comment>
<protein>
    <recommendedName>
        <fullName evidence="3">Lipocalin/cytosolic fatty-acid binding domain-containing protein</fullName>
    </recommendedName>
</protein>
<dbReference type="Pfam" id="PF08212">
    <property type="entry name" value="Lipocalin_2"/>
    <property type="match status" value="1"/>
</dbReference>
<evidence type="ECO:0000313" key="5">
    <source>
        <dbReference type="Proteomes" id="UP000803884"/>
    </source>
</evidence>
<proteinExistence type="inferred from homology"/>
<dbReference type="EMBL" id="JAAQHG020000025">
    <property type="protein sequence ID" value="KAL1584520.1"/>
    <property type="molecule type" value="Genomic_DNA"/>
</dbReference>
<organism evidence="4 5">
    <name type="scientific">Cladosporium halotolerans</name>
    <dbReference type="NCBI Taxonomy" id="1052096"/>
    <lineage>
        <taxon>Eukaryota</taxon>
        <taxon>Fungi</taxon>
        <taxon>Dikarya</taxon>
        <taxon>Ascomycota</taxon>
        <taxon>Pezizomycotina</taxon>
        <taxon>Dothideomycetes</taxon>
        <taxon>Dothideomycetidae</taxon>
        <taxon>Cladosporiales</taxon>
        <taxon>Cladosporiaceae</taxon>
        <taxon>Cladosporium</taxon>
    </lineage>
</organism>
<evidence type="ECO:0000256" key="1">
    <source>
        <dbReference type="ARBA" id="ARBA00006889"/>
    </source>
</evidence>
<evidence type="ECO:0000256" key="2">
    <source>
        <dbReference type="PIRNR" id="PIRNR036893"/>
    </source>
</evidence>